<name>A0ABW3PIV8_9BACL</name>
<evidence type="ECO:0000313" key="3">
    <source>
        <dbReference type="Proteomes" id="UP001597169"/>
    </source>
</evidence>
<sequence length="182" mass="21430">MGSTKRKLRKVYIILLITIDLLWFITSMIEYEITFFKKSNYLIPIILHVILFYLLARKSEGNRLIVLVIIITLSFFLLIKHSFTPIFNPFSYEYVTVPANKGGVIVEHRPNLIDQGIKYFRVYQTKFAGLFLTELTTKEVVVEEPYNLIFSEEDFFDYNSPKWTKDTVTFDTYNGELTLNLK</sequence>
<evidence type="ECO:0000313" key="2">
    <source>
        <dbReference type="EMBL" id="MFD1127474.1"/>
    </source>
</evidence>
<keyword evidence="3" id="KW-1185">Reference proteome</keyword>
<gene>
    <name evidence="2" type="ORF">ACFQ3J_04685</name>
</gene>
<feature type="transmembrane region" description="Helical" evidence="1">
    <location>
        <begin position="64"/>
        <end position="83"/>
    </location>
</feature>
<evidence type="ECO:0000256" key="1">
    <source>
        <dbReference type="SAM" id="Phobius"/>
    </source>
</evidence>
<reference evidence="3" key="1">
    <citation type="journal article" date="2019" name="Int. J. Syst. Evol. Microbiol.">
        <title>The Global Catalogue of Microorganisms (GCM) 10K type strain sequencing project: providing services to taxonomists for standard genome sequencing and annotation.</title>
        <authorList>
            <consortium name="The Broad Institute Genomics Platform"/>
            <consortium name="The Broad Institute Genome Sequencing Center for Infectious Disease"/>
            <person name="Wu L."/>
            <person name="Ma J."/>
        </authorList>
    </citation>
    <scope>NUCLEOTIDE SEQUENCE [LARGE SCALE GENOMIC DNA]</scope>
    <source>
        <strain evidence="3">CCUG 53519</strain>
    </source>
</reference>
<organism evidence="2 3">
    <name type="scientific">Paenibacillus provencensis</name>
    <dbReference type="NCBI Taxonomy" id="441151"/>
    <lineage>
        <taxon>Bacteria</taxon>
        <taxon>Bacillati</taxon>
        <taxon>Bacillota</taxon>
        <taxon>Bacilli</taxon>
        <taxon>Bacillales</taxon>
        <taxon>Paenibacillaceae</taxon>
        <taxon>Paenibacillus</taxon>
    </lineage>
</organism>
<keyword evidence="1" id="KW-1133">Transmembrane helix</keyword>
<protein>
    <submittedName>
        <fullName evidence="2">Uncharacterized protein</fullName>
    </submittedName>
</protein>
<feature type="transmembrane region" description="Helical" evidence="1">
    <location>
        <begin position="12"/>
        <end position="29"/>
    </location>
</feature>
<dbReference type="Proteomes" id="UP001597169">
    <property type="component" value="Unassembled WGS sequence"/>
</dbReference>
<dbReference type="EMBL" id="JBHTKX010000001">
    <property type="protein sequence ID" value="MFD1127474.1"/>
    <property type="molecule type" value="Genomic_DNA"/>
</dbReference>
<keyword evidence="1" id="KW-0812">Transmembrane</keyword>
<keyword evidence="1" id="KW-0472">Membrane</keyword>
<feature type="transmembrane region" description="Helical" evidence="1">
    <location>
        <begin position="41"/>
        <end position="57"/>
    </location>
</feature>
<proteinExistence type="predicted"/>
<accession>A0ABW3PIV8</accession>
<dbReference type="RefSeq" id="WP_251581419.1">
    <property type="nucleotide sequence ID" value="NZ_JBHTKX010000001.1"/>
</dbReference>
<comment type="caution">
    <text evidence="2">The sequence shown here is derived from an EMBL/GenBank/DDBJ whole genome shotgun (WGS) entry which is preliminary data.</text>
</comment>